<dbReference type="EMBL" id="JSYJ01000246">
    <property type="protein sequence ID" value="KHM90345.1"/>
    <property type="molecule type" value="Genomic_DNA"/>
</dbReference>
<dbReference type="Proteomes" id="UP000030969">
    <property type="component" value="Unassembled WGS sequence"/>
</dbReference>
<dbReference type="AlphaFoldDB" id="A0AAJ0IU71"/>
<accession>A0AAJ0IU71</accession>
<keyword evidence="1" id="KW-0175">Coiled coil</keyword>
<evidence type="ECO:0000313" key="3">
    <source>
        <dbReference type="EMBL" id="MCC8623009.1"/>
    </source>
</evidence>
<sequence>MGRLEKDKQGLLMSSLAIQNQNRLLSSQKQNLQQAAQAASEKLSNLEQLTDNQIEEAQATLLLNTFSLHFWSEIDASDRPFLEAKPEDLQKWFAGTQRQPADIVAKKVDEELRSKNYFGLPEPHAISQKIVQKVKAGVIEHRAELTCPTIDRGEWSKAWKAASTIYAQSIEGCVQFHLQHTIKSEGWSARQASGWLNGAQGIAYAKSFRATCEVSAGYRQASLFDERISQYDRACRGRLIYADDIALGKKTELDPFPSPLPPTPDPRWYEDWYKSSMTHPR</sequence>
<evidence type="ECO:0000256" key="1">
    <source>
        <dbReference type="SAM" id="Coils"/>
    </source>
</evidence>
<gene>
    <name evidence="3" type="ORF">LN473_13630</name>
    <name evidence="2" type="ORF">OR61_22270</name>
</gene>
<dbReference type="Proteomes" id="UP001430544">
    <property type="component" value="Unassembled WGS sequence"/>
</dbReference>
<reference evidence="2 4" key="1">
    <citation type="submission" date="2014-11" db="EMBL/GenBank/DDBJ databases">
        <title>Draft Genome Sequences of Xanthomonas vesicatoria Strains from the Balkan Peninsula.</title>
        <authorList>
            <person name="Vancheva T."/>
            <person name="Lefeuvre P."/>
            <person name="Bogatzevska N."/>
            <person name="Moncheva P."/>
            <person name="Koebnik R."/>
        </authorList>
    </citation>
    <scope>NUCLEOTIDE SEQUENCE [LARGE SCALE GENOMIC DNA]</scope>
    <source>
        <strain evidence="2 4">53M</strain>
    </source>
</reference>
<evidence type="ECO:0000313" key="2">
    <source>
        <dbReference type="EMBL" id="KHM90345.1"/>
    </source>
</evidence>
<protein>
    <submittedName>
        <fullName evidence="2">Uncharacterized protein</fullName>
    </submittedName>
</protein>
<name>A0AAJ0IU71_9XANT</name>
<keyword evidence="5" id="KW-1185">Reference proteome</keyword>
<evidence type="ECO:0000313" key="5">
    <source>
        <dbReference type="Proteomes" id="UP001430544"/>
    </source>
</evidence>
<evidence type="ECO:0000313" key="4">
    <source>
        <dbReference type="Proteomes" id="UP000030969"/>
    </source>
</evidence>
<reference evidence="3" key="2">
    <citation type="submission" date="2021-11" db="EMBL/GenBank/DDBJ databases">
        <title>Genome resources and taxonomic validation of 89 Xanthomonas strains.</title>
        <authorList>
            <person name="Tambong J.T."/>
        </authorList>
    </citation>
    <scope>NUCLEOTIDE SEQUENCE</scope>
    <source>
        <strain evidence="3">Bv 5-4A</strain>
    </source>
</reference>
<feature type="coiled-coil region" evidence="1">
    <location>
        <begin position="18"/>
        <end position="56"/>
    </location>
</feature>
<proteinExistence type="predicted"/>
<dbReference type="RefSeq" id="WP_039420394.1">
    <property type="nucleotide sequence ID" value="NZ_CP018470.1"/>
</dbReference>
<comment type="caution">
    <text evidence="2">The sequence shown here is derived from an EMBL/GenBank/DDBJ whole genome shotgun (WGS) entry which is preliminary data.</text>
</comment>
<organism evidence="2 4">
    <name type="scientific">Xanthomonas vesicatoria</name>
    <dbReference type="NCBI Taxonomy" id="56460"/>
    <lineage>
        <taxon>Bacteria</taxon>
        <taxon>Pseudomonadati</taxon>
        <taxon>Pseudomonadota</taxon>
        <taxon>Gammaproteobacteria</taxon>
        <taxon>Lysobacterales</taxon>
        <taxon>Lysobacteraceae</taxon>
        <taxon>Xanthomonas</taxon>
    </lineage>
</organism>
<dbReference type="EMBL" id="JAJIUN010000062">
    <property type="protein sequence ID" value="MCC8623009.1"/>
    <property type="molecule type" value="Genomic_DNA"/>
</dbReference>